<dbReference type="RefSeq" id="WP_002695716.1">
    <property type="nucleotide sequence ID" value="NZ_AAWS01000008.1"/>
</dbReference>
<evidence type="ECO:0000313" key="3">
    <source>
        <dbReference type="Proteomes" id="UP000004095"/>
    </source>
</evidence>
<comment type="caution">
    <text evidence="2">The sequence shown here is derived from an EMBL/GenBank/DDBJ whole genome shotgun (WGS) entry which is preliminary data.</text>
</comment>
<keyword evidence="3" id="KW-1185">Reference proteome</keyword>
<dbReference type="EMBL" id="AAWS01000008">
    <property type="protein sequence ID" value="EAY30120.1"/>
    <property type="molecule type" value="Genomic_DNA"/>
</dbReference>
<organism evidence="2 3">
    <name type="scientific">Microscilla marina ATCC 23134</name>
    <dbReference type="NCBI Taxonomy" id="313606"/>
    <lineage>
        <taxon>Bacteria</taxon>
        <taxon>Pseudomonadati</taxon>
        <taxon>Bacteroidota</taxon>
        <taxon>Cytophagia</taxon>
        <taxon>Cytophagales</taxon>
        <taxon>Microscillaceae</taxon>
        <taxon>Microscilla</taxon>
    </lineage>
</organism>
<dbReference type="InterPro" id="IPR054061">
    <property type="entry name" value="DUF6915"/>
</dbReference>
<reference evidence="2 3" key="1">
    <citation type="submission" date="2007-01" db="EMBL/GenBank/DDBJ databases">
        <authorList>
            <person name="Haygood M."/>
            <person name="Podell S."/>
            <person name="Anderson C."/>
            <person name="Hopkinson B."/>
            <person name="Roe K."/>
            <person name="Barbeau K."/>
            <person name="Gaasterland T."/>
            <person name="Ferriera S."/>
            <person name="Johnson J."/>
            <person name="Kravitz S."/>
            <person name="Beeson K."/>
            <person name="Sutton G."/>
            <person name="Rogers Y.-H."/>
            <person name="Friedman R."/>
            <person name="Frazier M."/>
            <person name="Venter J.C."/>
        </authorList>
    </citation>
    <scope>NUCLEOTIDE SEQUENCE [LARGE SCALE GENOMIC DNA]</scope>
    <source>
        <strain evidence="2 3">ATCC 23134</strain>
    </source>
</reference>
<evidence type="ECO:0000313" key="2">
    <source>
        <dbReference type="EMBL" id="EAY30120.1"/>
    </source>
</evidence>
<dbReference type="OrthoDB" id="68427at2"/>
<dbReference type="AlphaFoldDB" id="A1ZHW3"/>
<dbReference type="Pfam" id="PF21866">
    <property type="entry name" value="DUF6915"/>
    <property type="match status" value="1"/>
</dbReference>
<gene>
    <name evidence="2" type="ORF">M23134_05453</name>
</gene>
<dbReference type="Proteomes" id="UP000004095">
    <property type="component" value="Unassembled WGS sequence"/>
</dbReference>
<feature type="domain" description="DUF6915" evidence="1">
    <location>
        <begin position="1"/>
        <end position="104"/>
    </location>
</feature>
<proteinExistence type="predicted"/>
<dbReference type="eggNOG" id="ENOG5033MP1">
    <property type="taxonomic scope" value="Bacteria"/>
</dbReference>
<accession>A1ZHW3</accession>
<sequence>MNIWQHCLLSQRKFGGQPQDYEQIHSFIDSSKYFYHHVKHRLLLHNMFGVELATELIGNLITNSDQRQVLVRDIAVEHCREDLNGRTPTLYDWLNENPALEIWMPAVPEPASESLQAFIWRPFFRSNLKASLNITCSDFGVFLAEHLLGIAAARELAQLIAPAQRVQNFLAAFKFTQKWQYTPQREELKWLKQVESKQ</sequence>
<protein>
    <recommendedName>
        <fullName evidence="1">DUF6915 domain-containing protein</fullName>
    </recommendedName>
</protein>
<name>A1ZHW3_MICM2</name>
<evidence type="ECO:0000259" key="1">
    <source>
        <dbReference type="Pfam" id="PF21866"/>
    </source>
</evidence>